<name>A0A1M5URV2_9FIRM</name>
<evidence type="ECO:0000313" key="9">
    <source>
        <dbReference type="EMBL" id="SHH65701.1"/>
    </source>
</evidence>
<keyword evidence="5 7" id="KW-1133">Transmembrane helix</keyword>
<feature type="transmembrane region" description="Helical" evidence="7">
    <location>
        <begin position="265"/>
        <end position="288"/>
    </location>
</feature>
<feature type="transmembrane region" description="Helical" evidence="7">
    <location>
        <begin position="163"/>
        <end position="180"/>
    </location>
</feature>
<dbReference type="AlphaFoldDB" id="A0A1M5URV2"/>
<dbReference type="RefSeq" id="WP_073196729.1">
    <property type="nucleotide sequence ID" value="NZ_FQXO01000040.1"/>
</dbReference>
<feature type="domain" description="CstA N-terminal" evidence="8">
    <location>
        <begin position="4"/>
        <end position="148"/>
    </location>
</feature>
<evidence type="ECO:0000256" key="5">
    <source>
        <dbReference type="ARBA" id="ARBA00022989"/>
    </source>
</evidence>
<dbReference type="Proteomes" id="UP000183967">
    <property type="component" value="Unassembled WGS sequence"/>
</dbReference>
<dbReference type="EMBL" id="FQXO01000040">
    <property type="protein sequence ID" value="SHH65701.1"/>
    <property type="molecule type" value="Genomic_DNA"/>
</dbReference>
<comment type="subcellular location">
    <subcellularLocation>
        <location evidence="1">Cell membrane</location>
        <topology evidence="1">Multi-pass membrane protein</topology>
    </subcellularLocation>
</comment>
<gene>
    <name evidence="9" type="ORF">SAMN02745135_01552</name>
</gene>
<comment type="similarity">
    <text evidence="2">Belongs to the peptide transporter carbon starvation (CstA) (TC 2.A.114) family.</text>
</comment>
<feature type="transmembrane region" description="Helical" evidence="7">
    <location>
        <begin position="67"/>
        <end position="94"/>
    </location>
</feature>
<evidence type="ECO:0000256" key="2">
    <source>
        <dbReference type="ARBA" id="ARBA00007755"/>
    </source>
</evidence>
<feature type="domain" description="CstA N-terminal" evidence="8">
    <location>
        <begin position="160"/>
        <end position="297"/>
    </location>
</feature>
<accession>A0A1M5URV2</accession>
<feature type="transmembrane region" description="Helical" evidence="7">
    <location>
        <begin position="187"/>
        <end position="208"/>
    </location>
</feature>
<evidence type="ECO:0000256" key="6">
    <source>
        <dbReference type="ARBA" id="ARBA00023136"/>
    </source>
</evidence>
<protein>
    <submittedName>
        <fullName evidence="9">Carbon starvation protein CstA</fullName>
    </submittedName>
</protein>
<dbReference type="OrthoDB" id="9761224at2"/>
<dbReference type="InterPro" id="IPR003706">
    <property type="entry name" value="CstA_N"/>
</dbReference>
<keyword evidence="4 7" id="KW-0812">Transmembrane</keyword>
<evidence type="ECO:0000256" key="3">
    <source>
        <dbReference type="ARBA" id="ARBA00022475"/>
    </source>
</evidence>
<feature type="transmembrane region" description="Helical" evidence="7">
    <location>
        <begin position="228"/>
        <end position="244"/>
    </location>
</feature>
<dbReference type="GO" id="GO:0005886">
    <property type="term" value="C:plasma membrane"/>
    <property type="evidence" value="ECO:0007669"/>
    <property type="project" value="UniProtKB-SubCell"/>
</dbReference>
<feature type="transmembrane region" description="Helical" evidence="7">
    <location>
        <begin position="362"/>
        <end position="383"/>
    </location>
</feature>
<dbReference type="PANTHER" id="PTHR30252:SF4">
    <property type="entry name" value="CARBON STARVATION"/>
    <property type="match status" value="1"/>
</dbReference>
<evidence type="ECO:0000256" key="7">
    <source>
        <dbReference type="SAM" id="Phobius"/>
    </source>
</evidence>
<evidence type="ECO:0000256" key="4">
    <source>
        <dbReference type="ARBA" id="ARBA00022692"/>
    </source>
</evidence>
<feature type="transmembrane region" description="Helical" evidence="7">
    <location>
        <begin position="389"/>
        <end position="407"/>
    </location>
</feature>
<keyword evidence="6 7" id="KW-0472">Membrane</keyword>
<dbReference type="PANTHER" id="PTHR30252">
    <property type="entry name" value="INNER MEMBRANE PEPTIDE TRANSPORTER"/>
    <property type="match status" value="1"/>
</dbReference>
<feature type="transmembrane region" description="Helical" evidence="7">
    <location>
        <begin position="414"/>
        <end position="432"/>
    </location>
</feature>
<keyword evidence="10" id="KW-1185">Reference proteome</keyword>
<evidence type="ECO:0000259" key="8">
    <source>
        <dbReference type="Pfam" id="PF02554"/>
    </source>
</evidence>
<dbReference type="Pfam" id="PF02554">
    <property type="entry name" value="CstA"/>
    <property type="match status" value="2"/>
</dbReference>
<feature type="transmembrane region" description="Helical" evidence="7">
    <location>
        <begin position="129"/>
        <end position="151"/>
    </location>
</feature>
<reference evidence="10" key="1">
    <citation type="submission" date="2016-11" db="EMBL/GenBank/DDBJ databases">
        <authorList>
            <person name="Varghese N."/>
            <person name="Submissions S."/>
        </authorList>
    </citation>
    <scope>NUCLEOTIDE SEQUENCE [LARGE SCALE GENOMIC DNA]</scope>
    <source>
        <strain evidence="10">DSM 13643</strain>
    </source>
</reference>
<evidence type="ECO:0000256" key="1">
    <source>
        <dbReference type="ARBA" id="ARBA00004651"/>
    </source>
</evidence>
<dbReference type="GO" id="GO:0009267">
    <property type="term" value="P:cellular response to starvation"/>
    <property type="evidence" value="ECO:0007669"/>
    <property type="project" value="InterPro"/>
</dbReference>
<organism evidence="9 10">
    <name type="scientific">Caloranaerobacter azorensis DSM 13643</name>
    <dbReference type="NCBI Taxonomy" id="1121264"/>
    <lineage>
        <taxon>Bacteria</taxon>
        <taxon>Bacillati</taxon>
        <taxon>Bacillota</taxon>
        <taxon>Tissierellia</taxon>
        <taxon>Tissierellales</taxon>
        <taxon>Thermohalobacteraceae</taxon>
        <taxon>Caloranaerobacter</taxon>
    </lineage>
</organism>
<feature type="transmembrane region" description="Helical" evidence="7">
    <location>
        <begin position="444"/>
        <end position="462"/>
    </location>
</feature>
<proteinExistence type="inferred from homology"/>
<dbReference type="InterPro" id="IPR051605">
    <property type="entry name" value="CstA"/>
</dbReference>
<feature type="transmembrane region" description="Helical" evidence="7">
    <location>
        <begin position="308"/>
        <end position="334"/>
    </location>
</feature>
<evidence type="ECO:0000313" key="10">
    <source>
        <dbReference type="Proteomes" id="UP000183967"/>
    </source>
</evidence>
<sequence>MVSFLTSILILVLGYFTYGKFVEKVFGVDEKRPTPAVAMNDGVDFVQLSWPKIFLIQFLNIAGLGPIFGAIMGALFGPAAFLWIVLGSIFAGAVHDYFSGMLSVRHDGKSISEIVGIYLGEKARKIMRIFSVILLVLVGTVFMTGPAKLLASLNLVGINSTSVWLGIIIIYYFLATILPVDKVIGRIYPLFGAALLIMAVGIGGMLVIKGYNIPEIALINLHPKGLPIWPMLFVTIACGAISGFHATQSPMMARCISNEKYGRRIFYGAMISEGIIALIWAAAAMSFFDGGILGLNETLANGGPGAVVKIISSTLLGPIGGVLAMLGVIAAPITSGDTAFRSARLVIADALGFKQSEIKKRLMLAIPLFAVGFTLTRIDFGIIWRYFAWSNQTLAMIVLWASAAYLMINKKIHWIATIPATFMTAVSVTYILQAPEGFRLPTTISYPVGIIVAVIALVIFITKFKSAKRLESEAEA</sequence>
<keyword evidence="3" id="KW-1003">Cell membrane</keyword>